<dbReference type="Pfam" id="PF00501">
    <property type="entry name" value="AMP-binding"/>
    <property type="match status" value="1"/>
</dbReference>
<reference evidence="5 6" key="1">
    <citation type="submission" date="2018-11" db="EMBL/GenBank/DDBJ databases">
        <authorList>
            <consortium name="Pathogen Informatics"/>
        </authorList>
    </citation>
    <scope>NUCLEOTIDE SEQUENCE [LARGE SCALE GENOMIC DNA]</scope>
</reference>
<dbReference type="OrthoDB" id="10253869at2759"/>
<accession>A0A3P7TPX0</accession>
<dbReference type="Proteomes" id="UP000050761">
    <property type="component" value="Unassembled WGS sequence"/>
</dbReference>
<evidence type="ECO:0000256" key="2">
    <source>
        <dbReference type="ARBA" id="ARBA00023140"/>
    </source>
</evidence>
<protein>
    <submittedName>
        <fullName evidence="7">AMP-binding domain-containing protein</fullName>
    </submittedName>
</protein>
<keyword evidence="6" id="KW-1185">Reference proteome</keyword>
<dbReference type="Gene3D" id="3.40.50.980">
    <property type="match status" value="1"/>
</dbReference>
<dbReference type="PANTHER" id="PTHR24096">
    <property type="entry name" value="LONG-CHAIN-FATTY-ACID--COA LIGASE"/>
    <property type="match status" value="1"/>
</dbReference>
<evidence type="ECO:0000313" key="7">
    <source>
        <dbReference type="WBParaSite" id="HPBE_0000221401-mRNA-1"/>
    </source>
</evidence>
<evidence type="ECO:0000313" key="5">
    <source>
        <dbReference type="EMBL" id="VDO23716.1"/>
    </source>
</evidence>
<gene>
    <name evidence="5" type="ORF">HPBE_LOCUS2215</name>
</gene>
<dbReference type="EMBL" id="UZAH01003079">
    <property type="protein sequence ID" value="VDO23716.1"/>
    <property type="molecule type" value="Genomic_DNA"/>
</dbReference>
<dbReference type="GO" id="GO:0016405">
    <property type="term" value="F:CoA-ligase activity"/>
    <property type="evidence" value="ECO:0007669"/>
    <property type="project" value="TreeGrafter"/>
</dbReference>
<dbReference type="PANTHER" id="PTHR24096:SF422">
    <property type="entry name" value="BCDNA.GH02901"/>
    <property type="match status" value="1"/>
</dbReference>
<proteinExistence type="predicted"/>
<comment type="subcellular location">
    <subcellularLocation>
        <location evidence="1">Peroxisome</location>
    </subcellularLocation>
</comment>
<dbReference type="InterPro" id="IPR000873">
    <property type="entry name" value="AMP-dep_synth/lig_dom"/>
</dbReference>
<name>A0A183F7S2_HELPZ</name>
<sequence>MRTVGGNENGRRERERGTTGSPKGVMLSHRNLGTMISMYLHHEATNIVSVLDPNWEYEKEKIILFLPFYHAYGFGLINISLLQGCTGIIFKSFEAHSFCRAIQDHKVSALRARIVLNGTCIVPDSCFDGALAGSKNKQKMLGCVLSEKNAKLSRYGAEVACSYNRMSVL</sequence>
<dbReference type="AlphaFoldDB" id="A0A183F7S2"/>
<feature type="domain" description="AMP-dependent synthetase/ligase" evidence="4">
    <location>
        <begin position="17"/>
        <end position="110"/>
    </location>
</feature>
<dbReference type="WBParaSite" id="HPBE_0000221401-mRNA-1">
    <property type="protein sequence ID" value="HPBE_0000221401-mRNA-1"/>
    <property type="gene ID" value="HPBE_0000221401"/>
</dbReference>
<keyword evidence="2" id="KW-0576">Peroxisome</keyword>
<evidence type="ECO:0000256" key="3">
    <source>
        <dbReference type="SAM" id="MobiDB-lite"/>
    </source>
</evidence>
<organism evidence="6 7">
    <name type="scientific">Heligmosomoides polygyrus</name>
    <name type="common">Parasitic roundworm</name>
    <dbReference type="NCBI Taxonomy" id="6339"/>
    <lineage>
        <taxon>Eukaryota</taxon>
        <taxon>Metazoa</taxon>
        <taxon>Ecdysozoa</taxon>
        <taxon>Nematoda</taxon>
        <taxon>Chromadorea</taxon>
        <taxon>Rhabditida</taxon>
        <taxon>Rhabditina</taxon>
        <taxon>Rhabditomorpha</taxon>
        <taxon>Strongyloidea</taxon>
        <taxon>Heligmosomidae</taxon>
        <taxon>Heligmosomoides</taxon>
    </lineage>
</organism>
<feature type="region of interest" description="Disordered" evidence="3">
    <location>
        <begin position="1"/>
        <end position="24"/>
    </location>
</feature>
<dbReference type="GO" id="GO:0005777">
    <property type="term" value="C:peroxisome"/>
    <property type="evidence" value="ECO:0007669"/>
    <property type="project" value="UniProtKB-SubCell"/>
</dbReference>
<evidence type="ECO:0000256" key="1">
    <source>
        <dbReference type="ARBA" id="ARBA00004275"/>
    </source>
</evidence>
<evidence type="ECO:0000313" key="6">
    <source>
        <dbReference type="Proteomes" id="UP000050761"/>
    </source>
</evidence>
<dbReference type="SUPFAM" id="SSF56801">
    <property type="entry name" value="Acetyl-CoA synthetase-like"/>
    <property type="match status" value="1"/>
</dbReference>
<reference evidence="7" key="2">
    <citation type="submission" date="2019-09" db="UniProtKB">
        <authorList>
            <consortium name="WormBaseParasite"/>
        </authorList>
    </citation>
    <scope>IDENTIFICATION</scope>
</reference>
<evidence type="ECO:0000259" key="4">
    <source>
        <dbReference type="Pfam" id="PF00501"/>
    </source>
</evidence>
<accession>A0A183F7S2</accession>